<reference evidence="1" key="1">
    <citation type="journal article" date="2022" name="Int. J. Mol. Sci.">
        <title>Draft Genome of Tanacetum Coccineum: Genomic Comparison of Closely Related Tanacetum-Family Plants.</title>
        <authorList>
            <person name="Yamashiro T."/>
            <person name="Shiraishi A."/>
            <person name="Nakayama K."/>
            <person name="Satake H."/>
        </authorList>
    </citation>
    <scope>NUCLEOTIDE SEQUENCE</scope>
</reference>
<dbReference type="Proteomes" id="UP001151760">
    <property type="component" value="Unassembled WGS sequence"/>
</dbReference>
<proteinExistence type="predicted"/>
<sequence length="249" mass="28480">MCKSYGEVKVRKKEKAYEDEKYAAACRYMLSATCDDEDDYIPLVITPDLPIEEPDNSINLGGTRVLTLFRQRNQTNLEEVIDEKTIPLPSWIVIHQLLLFFSDNSLPEFESFSDHTEETRSGSTTTHANYSFSEYESFHFDDQSFPRPPPKPPDVEICSNFESDSTVINNFDVLNNDESFDPREGENVVFLNDEEDDSFTFTIRTFLPFVTYPEVTLLSAPRDVKIRSLTPASPFRAGGLSSGWNFHIL</sequence>
<reference evidence="1" key="2">
    <citation type="submission" date="2022-01" db="EMBL/GenBank/DDBJ databases">
        <authorList>
            <person name="Yamashiro T."/>
            <person name="Shiraishi A."/>
            <person name="Satake H."/>
            <person name="Nakayama K."/>
        </authorList>
    </citation>
    <scope>NUCLEOTIDE SEQUENCE</scope>
</reference>
<gene>
    <name evidence="1" type="ORF">Tco_0890749</name>
</gene>
<comment type="caution">
    <text evidence="1">The sequence shown here is derived from an EMBL/GenBank/DDBJ whole genome shotgun (WGS) entry which is preliminary data.</text>
</comment>
<dbReference type="EMBL" id="BQNB010013836">
    <property type="protein sequence ID" value="GJT20812.1"/>
    <property type="molecule type" value="Genomic_DNA"/>
</dbReference>
<evidence type="ECO:0000313" key="2">
    <source>
        <dbReference type="Proteomes" id="UP001151760"/>
    </source>
</evidence>
<organism evidence="1 2">
    <name type="scientific">Tanacetum coccineum</name>
    <dbReference type="NCBI Taxonomy" id="301880"/>
    <lineage>
        <taxon>Eukaryota</taxon>
        <taxon>Viridiplantae</taxon>
        <taxon>Streptophyta</taxon>
        <taxon>Embryophyta</taxon>
        <taxon>Tracheophyta</taxon>
        <taxon>Spermatophyta</taxon>
        <taxon>Magnoliopsida</taxon>
        <taxon>eudicotyledons</taxon>
        <taxon>Gunneridae</taxon>
        <taxon>Pentapetalae</taxon>
        <taxon>asterids</taxon>
        <taxon>campanulids</taxon>
        <taxon>Asterales</taxon>
        <taxon>Asteraceae</taxon>
        <taxon>Asteroideae</taxon>
        <taxon>Anthemideae</taxon>
        <taxon>Anthemidinae</taxon>
        <taxon>Tanacetum</taxon>
    </lineage>
</organism>
<name>A0ABQ5C370_9ASTR</name>
<accession>A0ABQ5C370</accession>
<evidence type="ECO:0000313" key="1">
    <source>
        <dbReference type="EMBL" id="GJT20812.1"/>
    </source>
</evidence>
<keyword evidence="2" id="KW-1185">Reference proteome</keyword>
<protein>
    <submittedName>
        <fullName evidence="1">Uncharacterized protein</fullName>
    </submittedName>
</protein>